<evidence type="ECO:0000259" key="2">
    <source>
        <dbReference type="PROSITE" id="PS50026"/>
    </source>
</evidence>
<dbReference type="Proteomes" id="UP001159405">
    <property type="component" value="Unassembled WGS sequence"/>
</dbReference>
<dbReference type="EMBL" id="CALNXK010000135">
    <property type="protein sequence ID" value="CAH3165973.1"/>
    <property type="molecule type" value="Genomic_DNA"/>
</dbReference>
<feature type="non-terminal residue" evidence="3">
    <location>
        <position position="275"/>
    </location>
</feature>
<dbReference type="SUPFAM" id="SSF57196">
    <property type="entry name" value="EGF/Laminin"/>
    <property type="match status" value="1"/>
</dbReference>
<dbReference type="CDD" id="cd00054">
    <property type="entry name" value="EGF_CA"/>
    <property type="match status" value="1"/>
</dbReference>
<dbReference type="SMART" id="SM00181">
    <property type="entry name" value="EGF"/>
    <property type="match status" value="1"/>
</dbReference>
<feature type="disulfide bond" evidence="1">
    <location>
        <begin position="113"/>
        <end position="122"/>
    </location>
</feature>
<gene>
    <name evidence="3" type="ORF">PLOB_00007402</name>
</gene>
<comment type="caution">
    <text evidence="1">Lacks conserved residue(s) required for the propagation of feature annotation.</text>
</comment>
<name>A0ABN8QKY9_9CNID</name>
<dbReference type="PROSITE" id="PS00022">
    <property type="entry name" value="EGF_1"/>
    <property type="match status" value="1"/>
</dbReference>
<evidence type="ECO:0000313" key="3">
    <source>
        <dbReference type="EMBL" id="CAH3165973.1"/>
    </source>
</evidence>
<keyword evidence="4" id="KW-1185">Reference proteome</keyword>
<dbReference type="PROSITE" id="PS01186">
    <property type="entry name" value="EGF_2"/>
    <property type="match status" value="1"/>
</dbReference>
<dbReference type="Pfam" id="PF00008">
    <property type="entry name" value="EGF"/>
    <property type="match status" value="1"/>
</dbReference>
<protein>
    <recommendedName>
        <fullName evidence="2">EGF-like domain-containing protein</fullName>
    </recommendedName>
</protein>
<organism evidence="3 4">
    <name type="scientific">Porites lobata</name>
    <dbReference type="NCBI Taxonomy" id="104759"/>
    <lineage>
        <taxon>Eukaryota</taxon>
        <taxon>Metazoa</taxon>
        <taxon>Cnidaria</taxon>
        <taxon>Anthozoa</taxon>
        <taxon>Hexacorallia</taxon>
        <taxon>Scleractinia</taxon>
        <taxon>Fungiina</taxon>
        <taxon>Poritidae</taxon>
        <taxon>Porites</taxon>
    </lineage>
</organism>
<dbReference type="PROSITE" id="PS50026">
    <property type="entry name" value="EGF_3"/>
    <property type="match status" value="1"/>
</dbReference>
<comment type="caution">
    <text evidence="3">The sequence shown here is derived from an EMBL/GenBank/DDBJ whole genome shotgun (WGS) entry which is preliminary data.</text>
</comment>
<reference evidence="3 4" key="1">
    <citation type="submission" date="2022-05" db="EMBL/GenBank/DDBJ databases">
        <authorList>
            <consortium name="Genoscope - CEA"/>
            <person name="William W."/>
        </authorList>
    </citation>
    <scope>NUCLEOTIDE SEQUENCE [LARGE SCALE GENOMIC DNA]</scope>
</reference>
<sequence length="275" mass="30627">KRKNQGVSFAVFVKALSVKLNAVKLASLEIPKLECTFQCVRNHECFSVNVAASTAKKQVCELLGTDKFRHSNSLIQDPEFEHYYIKTPCMGNPCKNGGSCLPIYDRDEYECVCLPGYTGQHCNGPWKKMTTPPVCFGASANSFGRFVTPVAGDLITFKLIHQSGSVECAAGWPSHWGCTHSNLPPDRRLGTVITNSQGVRLLPKDDYFLEGLLHCNKHYYSLPGQTADSPELLFDNFSTPLHVSVGDEFQIWFTEDLYKCGHEDNGSGKTCFNIW</sequence>
<accession>A0ABN8QKY9</accession>
<dbReference type="Gene3D" id="2.10.25.10">
    <property type="entry name" value="Laminin"/>
    <property type="match status" value="1"/>
</dbReference>
<keyword evidence="1" id="KW-0245">EGF-like domain</keyword>
<dbReference type="InterPro" id="IPR000742">
    <property type="entry name" value="EGF"/>
</dbReference>
<evidence type="ECO:0000313" key="4">
    <source>
        <dbReference type="Proteomes" id="UP001159405"/>
    </source>
</evidence>
<evidence type="ECO:0000256" key="1">
    <source>
        <dbReference type="PROSITE-ProRule" id="PRU00076"/>
    </source>
</evidence>
<feature type="non-terminal residue" evidence="3">
    <location>
        <position position="1"/>
    </location>
</feature>
<feature type="domain" description="EGF-like" evidence="2">
    <location>
        <begin position="85"/>
        <end position="123"/>
    </location>
</feature>
<proteinExistence type="predicted"/>
<feature type="disulfide bond" evidence="1">
    <location>
        <begin position="94"/>
        <end position="111"/>
    </location>
</feature>
<keyword evidence="1" id="KW-1015">Disulfide bond</keyword>